<evidence type="ECO:0000313" key="1">
    <source>
        <dbReference type="EMBL" id="SJZ35730.1"/>
    </source>
</evidence>
<reference evidence="2" key="1">
    <citation type="submission" date="2017-02" db="EMBL/GenBank/DDBJ databases">
        <authorList>
            <person name="Varghese N."/>
            <person name="Submissions S."/>
        </authorList>
    </citation>
    <scope>NUCLEOTIDE SEQUENCE [LARGE SCALE GENOMIC DNA]</scope>
    <source>
        <strain evidence="2">ATCC BAA-34</strain>
    </source>
</reference>
<sequence length="54" mass="6308">MLLNHDWSLDKIDSEIRQRLSKIDSIKAEVQQLEQFKARKLNPNGRLPVTSIFS</sequence>
<organism evidence="1 2">
    <name type="scientific">Trichlorobacter thiogenes</name>
    <dbReference type="NCBI Taxonomy" id="115783"/>
    <lineage>
        <taxon>Bacteria</taxon>
        <taxon>Pseudomonadati</taxon>
        <taxon>Thermodesulfobacteriota</taxon>
        <taxon>Desulfuromonadia</taxon>
        <taxon>Geobacterales</taxon>
        <taxon>Geobacteraceae</taxon>
        <taxon>Trichlorobacter</taxon>
    </lineage>
</organism>
<dbReference type="Proteomes" id="UP000190102">
    <property type="component" value="Unassembled WGS sequence"/>
</dbReference>
<dbReference type="AlphaFoldDB" id="A0A1T4JZX5"/>
<evidence type="ECO:0000313" key="2">
    <source>
        <dbReference type="Proteomes" id="UP000190102"/>
    </source>
</evidence>
<name>A0A1T4JZX5_9BACT</name>
<proteinExistence type="predicted"/>
<accession>A0A1T4JZX5</accession>
<gene>
    <name evidence="1" type="ORF">SAMN02745119_00218</name>
</gene>
<protein>
    <submittedName>
        <fullName evidence="1">Uncharacterized protein</fullName>
    </submittedName>
</protein>
<dbReference type="STRING" id="115783.SAMN02745119_00218"/>
<dbReference type="EMBL" id="FUWR01000001">
    <property type="protein sequence ID" value="SJZ35730.1"/>
    <property type="molecule type" value="Genomic_DNA"/>
</dbReference>
<keyword evidence="2" id="KW-1185">Reference proteome</keyword>